<evidence type="ECO:0000256" key="1">
    <source>
        <dbReference type="SAM" id="MobiDB-lite"/>
    </source>
</evidence>
<proteinExistence type="evidence at transcript level"/>
<dbReference type="Proteomes" id="UP000000539">
    <property type="component" value="Chromosome 18"/>
</dbReference>
<reference evidence="3" key="3">
    <citation type="submission" date="2025-05" db="UniProtKB">
        <authorList>
            <consortium name="Ensembl"/>
        </authorList>
    </citation>
    <scope>IDENTIFICATION</scope>
    <source>
        <strain evidence="3">broiler</strain>
    </source>
</reference>
<dbReference type="Bgee" id="ENSGALG00000003284">
    <property type="expression patterns" value="Expressed in spleen and 14 other cell types or tissues"/>
</dbReference>
<dbReference type="EMBL" id="AJ720057">
    <property type="protein sequence ID" value="CAG31716.1"/>
    <property type="molecule type" value="mRNA"/>
</dbReference>
<evidence type="ECO:0000313" key="4">
    <source>
        <dbReference type="Proteomes" id="UP000000539"/>
    </source>
</evidence>
<dbReference type="AlphaFoldDB" id="Q5ZKM7"/>
<name>Q5ZKM7_CHICK</name>
<reference evidence="3" key="2">
    <citation type="submission" date="2020-11" db="EMBL/GenBank/DDBJ databases">
        <title>Gallus gallus (Chicken) genome, bGalGal1, GRCg7b, maternal haplotype autosomes + Z &amp; W.</title>
        <authorList>
            <person name="Warren W."/>
            <person name="Formenti G."/>
            <person name="Fedrigo O."/>
            <person name="Haase B."/>
            <person name="Mountcastle J."/>
            <person name="Balacco J."/>
            <person name="Tracey A."/>
            <person name="Schneider V."/>
            <person name="Okimoto R."/>
            <person name="Cheng H."/>
            <person name="Hawken R."/>
            <person name="Howe K."/>
            <person name="Jarvis E.D."/>
        </authorList>
    </citation>
    <scope>NUCLEOTIDE SEQUENCE [LARGE SCALE GENOMIC DNA]</scope>
    <source>
        <strain evidence="3">Broiler</strain>
    </source>
</reference>
<protein>
    <submittedName>
        <fullName evidence="3">Cytokine receptor like factor 3</fullName>
    </submittedName>
</protein>
<reference evidence="2" key="1">
    <citation type="journal article" date="2005" name="Genome Biol.">
        <title>Full-length cDNAs from chicken bursal lymphocytes to facilitate gene function analysis.</title>
        <authorList>
            <person name="Caldwell R.B."/>
            <person name="Kierzek A.M."/>
            <person name="Arakawa H."/>
            <person name="Bezzubov Y."/>
            <person name="Zaim J."/>
            <person name="Fiedler P."/>
            <person name="Kutter S."/>
            <person name="Blagodatski A."/>
            <person name="Kostovska D."/>
            <person name="Koter M."/>
            <person name="Plachy J."/>
            <person name="Carninci P."/>
            <person name="Hayashizaki Y."/>
            <person name="Buerstedde J.M."/>
        </authorList>
    </citation>
    <scope>NUCLEOTIDE SEQUENCE</scope>
    <source>
        <strain evidence="2">CB</strain>
        <tissue evidence="2">Bursa</tissue>
    </source>
</reference>
<dbReference type="Ensembl" id="ENSGALT00010071539.1">
    <property type="protein sequence ID" value="ENSGALP00010044229.1"/>
    <property type="gene ID" value="ENSGALG00010029594.1"/>
</dbReference>
<evidence type="ECO:0000313" key="2">
    <source>
        <dbReference type="EMBL" id="CAG31716.1"/>
    </source>
</evidence>
<feature type="region of interest" description="Disordered" evidence="1">
    <location>
        <begin position="63"/>
        <end position="82"/>
    </location>
</feature>
<dbReference type="OrthoDB" id="9984427at2759"/>
<organism evidence="2">
    <name type="scientific">Gallus gallus</name>
    <name type="common">Chicken</name>
    <dbReference type="NCBI Taxonomy" id="9031"/>
    <lineage>
        <taxon>Eukaryota</taxon>
        <taxon>Metazoa</taxon>
        <taxon>Chordata</taxon>
        <taxon>Craniata</taxon>
        <taxon>Vertebrata</taxon>
        <taxon>Euteleostomi</taxon>
        <taxon>Archelosauria</taxon>
        <taxon>Archosauria</taxon>
        <taxon>Dinosauria</taxon>
        <taxon>Saurischia</taxon>
        <taxon>Theropoda</taxon>
        <taxon>Coelurosauria</taxon>
        <taxon>Aves</taxon>
        <taxon>Neognathae</taxon>
        <taxon>Galloanserae</taxon>
        <taxon>Galliformes</taxon>
        <taxon>Phasianidae</taxon>
        <taxon>Phasianinae</taxon>
        <taxon>Gallus</taxon>
    </lineage>
</organism>
<keyword evidence="4" id="KW-1185">Reference proteome</keyword>
<evidence type="ECO:0000313" key="3">
    <source>
        <dbReference type="Ensembl" id="ENSGALP00010044229.1"/>
    </source>
</evidence>
<dbReference type="VEuPathDB" id="HostDB:geneid_417407"/>
<accession>Q5ZKM7</accession>
<dbReference type="GeneTree" id="ENSGT00940000153469"/>
<gene>
    <name evidence="3" type="primary">CRLF3</name>
    <name evidence="2" type="ORF">RCJMB04_10a8</name>
</gene>
<feature type="region of interest" description="Disordered" evidence="1">
    <location>
        <begin position="35"/>
        <end position="54"/>
    </location>
</feature>
<sequence length="82" mass="9234">MEAETEARLLLQEARESIEAARSYRRELQQRLRGLHQARQQSREAELCSGRGGSLHDLKRKCASPNQRASCVGCRDPKEAVG</sequence>